<dbReference type="AlphaFoldDB" id="A0A3A9Z4T0"/>
<keyword evidence="1" id="KW-1133">Transmembrane helix</keyword>
<keyword evidence="1" id="KW-0472">Membrane</keyword>
<dbReference type="RefSeq" id="WP_120678605.1">
    <property type="nucleotide sequence ID" value="NZ_RBAL01000005.1"/>
</dbReference>
<dbReference type="Proteomes" id="UP000272474">
    <property type="component" value="Unassembled WGS sequence"/>
</dbReference>
<accession>A0A3A9Z4T0</accession>
<keyword evidence="3" id="KW-1185">Reference proteome</keyword>
<comment type="caution">
    <text evidence="2">The sequence shown here is derived from an EMBL/GenBank/DDBJ whole genome shotgun (WGS) entry which is preliminary data.</text>
</comment>
<keyword evidence="1" id="KW-0812">Transmembrane</keyword>
<organism evidence="2 3">
    <name type="scientific">Streptomyces hoynatensis</name>
    <dbReference type="NCBI Taxonomy" id="1141874"/>
    <lineage>
        <taxon>Bacteria</taxon>
        <taxon>Bacillati</taxon>
        <taxon>Actinomycetota</taxon>
        <taxon>Actinomycetes</taxon>
        <taxon>Kitasatosporales</taxon>
        <taxon>Streptomycetaceae</taxon>
        <taxon>Streptomyces</taxon>
    </lineage>
</organism>
<dbReference type="EMBL" id="RBAL01000005">
    <property type="protein sequence ID" value="RKN43210.1"/>
    <property type="molecule type" value="Genomic_DNA"/>
</dbReference>
<dbReference type="OrthoDB" id="4289061at2"/>
<name>A0A3A9Z4T0_9ACTN</name>
<feature type="transmembrane region" description="Helical" evidence="1">
    <location>
        <begin position="31"/>
        <end position="50"/>
    </location>
</feature>
<sequence>MTTKQTISEGDETTSFAGTVKNLFQKHRKKIAIGGTTLVAAAGVALIGLAKGQGKANRPDDDEGWSQEGADWFNSLSVEEFVDLMWLGDYGVQDEEDQKLLETLRGSYEEATSQSRCRAGV</sequence>
<reference evidence="2 3" key="1">
    <citation type="journal article" date="2014" name="Int. J. Syst. Evol. Microbiol.">
        <title>Streptomyces hoynatensis sp. nov., isolated from deep marine sediment.</title>
        <authorList>
            <person name="Veyisoglu A."/>
            <person name="Sahin N."/>
        </authorList>
    </citation>
    <scope>NUCLEOTIDE SEQUENCE [LARGE SCALE GENOMIC DNA]</scope>
    <source>
        <strain evidence="2 3">KCTC 29097</strain>
    </source>
</reference>
<gene>
    <name evidence="2" type="ORF">D7294_12135</name>
</gene>
<protein>
    <submittedName>
        <fullName evidence="2">Uncharacterized protein</fullName>
    </submittedName>
</protein>
<evidence type="ECO:0000313" key="2">
    <source>
        <dbReference type="EMBL" id="RKN43210.1"/>
    </source>
</evidence>
<evidence type="ECO:0000313" key="3">
    <source>
        <dbReference type="Proteomes" id="UP000272474"/>
    </source>
</evidence>
<evidence type="ECO:0000256" key="1">
    <source>
        <dbReference type="SAM" id="Phobius"/>
    </source>
</evidence>
<proteinExistence type="predicted"/>